<feature type="modified residue" description="4-aspartylphosphate" evidence="12">
    <location>
        <position position="789"/>
    </location>
</feature>
<keyword evidence="4" id="KW-0507">mRNA processing</keyword>
<evidence type="ECO:0000256" key="2">
    <source>
        <dbReference type="ARBA" id="ARBA00010979"/>
    </source>
</evidence>
<dbReference type="GO" id="GO:0010597">
    <property type="term" value="P:green leaf volatile biosynthetic process"/>
    <property type="evidence" value="ECO:0007669"/>
    <property type="project" value="UniProtKB-ARBA"/>
</dbReference>
<dbReference type="NCBIfam" id="TIGR01557">
    <property type="entry name" value="myb_SHAQKYF"/>
    <property type="match status" value="1"/>
</dbReference>
<dbReference type="PaxDb" id="4081-Solyc11g072320.1.1"/>
<dbReference type="EnsemblPlants" id="Solyc11g072320.2.1">
    <property type="protein sequence ID" value="Solyc11g072320.2.1"/>
    <property type="gene ID" value="Solyc11g072320.2"/>
</dbReference>
<feature type="compositionally biased region" description="Basic residues" evidence="14">
    <location>
        <begin position="492"/>
        <end position="517"/>
    </location>
</feature>
<dbReference type="InterPro" id="IPR018972">
    <property type="entry name" value="Sas10_C_dom"/>
</dbReference>
<dbReference type="GO" id="GO:0032040">
    <property type="term" value="C:small-subunit processome"/>
    <property type="evidence" value="ECO:0000318"/>
    <property type="project" value="GO_Central"/>
</dbReference>
<dbReference type="Gramene" id="Solyc11g072320.2.1">
    <property type="protein sequence ID" value="Solyc11g072320.2.1"/>
    <property type="gene ID" value="Solyc11g072320.2"/>
</dbReference>
<dbReference type="GO" id="GO:0000976">
    <property type="term" value="F:transcription cis-regulatory region binding"/>
    <property type="evidence" value="ECO:0007669"/>
    <property type="project" value="UniProtKB-ARBA"/>
</dbReference>
<dbReference type="GO" id="GO:0016607">
    <property type="term" value="C:nuclear speck"/>
    <property type="evidence" value="ECO:0007669"/>
    <property type="project" value="UniProtKB-SubCell"/>
</dbReference>
<dbReference type="GO" id="GO:0005681">
    <property type="term" value="C:spliceosomal complex"/>
    <property type="evidence" value="ECO:0007669"/>
    <property type="project" value="UniProtKB-KW"/>
</dbReference>
<evidence type="ECO:0000259" key="17">
    <source>
        <dbReference type="PROSITE" id="PS50110"/>
    </source>
</evidence>
<dbReference type="PROSITE" id="PS51294">
    <property type="entry name" value="HTH_MYB"/>
    <property type="match status" value="1"/>
</dbReference>
<dbReference type="InterPro" id="IPR006447">
    <property type="entry name" value="Myb_dom_plants"/>
</dbReference>
<dbReference type="InterPro" id="IPR001005">
    <property type="entry name" value="SANT/Myb"/>
</dbReference>
<comment type="similarity">
    <text evidence="11">Belongs to the splicing factor SR family. RS subfamily.</text>
</comment>
<feature type="region of interest" description="Disordered" evidence="14">
    <location>
        <begin position="382"/>
        <end position="437"/>
    </location>
</feature>
<feature type="region of interest" description="Disordered" evidence="14">
    <location>
        <begin position="337"/>
        <end position="363"/>
    </location>
</feature>
<comment type="similarity">
    <text evidence="2">Belongs to the SAS10 family.</text>
</comment>
<dbReference type="FunFam" id="3.30.70.330:FF:000294">
    <property type="entry name" value="Serine/arginine-rich splicing factor RS31"/>
    <property type="match status" value="1"/>
</dbReference>
<dbReference type="FunFam" id="3.30.70.330:FF:000299">
    <property type="entry name" value="Serine/arginine-rich splicing factor RS31"/>
    <property type="match status" value="1"/>
</dbReference>
<evidence type="ECO:0000313" key="19">
    <source>
        <dbReference type="EnsemblPlants" id="Solyc11g072320.2.1"/>
    </source>
</evidence>
<reference evidence="19" key="2">
    <citation type="submission" date="2019-01" db="UniProtKB">
        <authorList>
            <consortium name="EnsemblPlants"/>
        </authorList>
    </citation>
    <scope>IDENTIFICATION</scope>
    <source>
        <strain evidence="19">cv. Heinz 1706</strain>
    </source>
</reference>
<dbReference type="FunFam" id="1.10.10.60:FF:000007">
    <property type="entry name" value="Two-component response regulator"/>
    <property type="match status" value="1"/>
</dbReference>
<keyword evidence="20" id="KW-1185">Reference proteome</keyword>
<proteinExistence type="inferred from homology"/>
<keyword evidence="7" id="KW-0805">Transcription regulation</keyword>
<keyword evidence="10" id="KW-0539">Nucleus</keyword>
<evidence type="ECO:0000256" key="9">
    <source>
        <dbReference type="ARBA" id="ARBA00023187"/>
    </source>
</evidence>
<feature type="region of interest" description="Disordered" evidence="14">
    <location>
        <begin position="1237"/>
        <end position="1409"/>
    </location>
</feature>
<evidence type="ECO:0000256" key="7">
    <source>
        <dbReference type="ARBA" id="ARBA00023015"/>
    </source>
</evidence>
<keyword evidence="3 12" id="KW-0597">Phosphoprotein</keyword>
<feature type="domain" description="RRM" evidence="16">
    <location>
        <begin position="1074"/>
        <end position="1146"/>
    </location>
</feature>
<feature type="region of interest" description="Disordered" evidence="14">
    <location>
        <begin position="1"/>
        <end position="24"/>
    </location>
</feature>
<evidence type="ECO:0000256" key="10">
    <source>
        <dbReference type="ARBA" id="ARBA00023242"/>
    </source>
</evidence>
<dbReference type="SMART" id="SM00360">
    <property type="entry name" value="RRM"/>
    <property type="match status" value="2"/>
</dbReference>
<dbReference type="InterPro" id="IPR011006">
    <property type="entry name" value="CheY-like_superfamily"/>
</dbReference>
<keyword evidence="15" id="KW-1133">Transmembrane helix</keyword>
<dbReference type="InterPro" id="IPR000504">
    <property type="entry name" value="RRM_dom"/>
</dbReference>
<dbReference type="STRING" id="4081.A0A3Q7J109"/>
<dbReference type="InterPro" id="IPR001789">
    <property type="entry name" value="Sig_transdc_resp-reg_receiver"/>
</dbReference>
<dbReference type="Gene3D" id="3.30.70.330">
    <property type="match status" value="2"/>
</dbReference>
<dbReference type="GO" id="GO:0000160">
    <property type="term" value="P:phosphorelay signal transduction system"/>
    <property type="evidence" value="ECO:0007669"/>
    <property type="project" value="InterPro"/>
</dbReference>
<dbReference type="Pfam" id="PF04000">
    <property type="entry name" value="Sas10_Utp3"/>
    <property type="match status" value="1"/>
</dbReference>
<evidence type="ECO:0000259" key="18">
    <source>
        <dbReference type="PROSITE" id="PS51294"/>
    </source>
</evidence>
<dbReference type="PROSITE" id="PS50102">
    <property type="entry name" value="RRM"/>
    <property type="match status" value="2"/>
</dbReference>
<organism evidence="19">
    <name type="scientific">Solanum lycopersicum</name>
    <name type="common">Tomato</name>
    <name type="synonym">Lycopersicon esculentum</name>
    <dbReference type="NCBI Taxonomy" id="4081"/>
    <lineage>
        <taxon>Eukaryota</taxon>
        <taxon>Viridiplantae</taxon>
        <taxon>Streptophyta</taxon>
        <taxon>Embryophyta</taxon>
        <taxon>Tracheophyta</taxon>
        <taxon>Spermatophyta</taxon>
        <taxon>Magnoliopsida</taxon>
        <taxon>eudicotyledons</taxon>
        <taxon>Gunneridae</taxon>
        <taxon>Pentapetalae</taxon>
        <taxon>asterids</taxon>
        <taxon>lamiids</taxon>
        <taxon>Solanales</taxon>
        <taxon>Solanaceae</taxon>
        <taxon>Solanoideae</taxon>
        <taxon>Solaneae</taxon>
        <taxon>Solanum</taxon>
        <taxon>Solanum subgen. Lycopersicon</taxon>
    </lineage>
</organism>
<keyword evidence="5" id="KW-0677">Repeat</keyword>
<feature type="region of interest" description="Disordered" evidence="14">
    <location>
        <begin position="481"/>
        <end position="538"/>
    </location>
</feature>
<dbReference type="SUPFAM" id="SSF52172">
    <property type="entry name" value="CheY-like"/>
    <property type="match status" value="1"/>
</dbReference>
<sequence length="1434" mass="161588">MGGVEDEMHDETEQEKEEKSMWGRGKNIYYQNKETVEESSDEDLIAEEEAEVLRMQQKKAKSLSAADFGIEDDELTFEEILVQGKPGSAVSADGEAKNETDTAYEEVQKNLNALTKEEQMDVVYSSAPELVGLLSELGEALEQLDNKVNPLFNKVCALEIPPATGGMHYIEVKKLLLLSYCQAISFYLILKSEGQPVHDHPVISRLVEIKNLLNKMTELDGYLPSKLEDLLHKNVDNVTGVKLLGRNLDSESFPISDKPSVVSTDIQEAEPHEAELAEASGVNSLRKKESKRKRQDDQVGIQSMEMLKVRASLEEKLKQTGVLSSIARKNEKRNKRSRLLNGMLATPDDFDDDSMAAGDDRETRSLNKLSRLLTPQVARPKIISGDDDLPKRDDIGERRRKHELRVLAGAGVEPTNDVNDEPGDHASDDAATSDNSELDSDMEFYREVEKQHSAKLAAKEKMYSRSPAMLSTPETVVDGKRQINYQMEKNRGLTRNRKKQDKNPRKKYRGKHEKAQKRREGQVQKIKKPSGPYGGETTGINVGISRSIRFKGVKSFTGDGQSAPPPPYDWIYQPISEQQICSFAEAGFHYVPLLAEFGPTLEIQTVTRIIEKPSCFCGVGLLHVVPPSHFYLPKIDDAPKHIFSVQFVASVATEFMADIGHTFDDDGLKQPYYNMFSLMGTEFFDSVGCIISFEWMNNIKRKGLYGMKGGLNLCRRVIPCLPMEVETHMSSKTAQKISILVVDDNAAYLQVVAELLKKCNYQAVAVKYPIDALPKLQIKVDSCDLIVIDVHKSDMNGCKLQEMIAEAFEIPVLSMSADQKEGAILKGLKGLSVDDQRDKGLCTVLQEKKGKRAVPGKSAMKQRKRGKDNSGDLVLPTKPQIIWTDSLHHAFLEAIHDIGFSKAVPKKIHEHMNVPGLTRENVSSHWQKYRNYLHRVIDSSSINKVPDKNLASRANQSTIASGMLVKHRQVHQENFGVQSSVPSSLIHPSTGYLTGNLQHLKNKGKEVDVVLDPVRNFSVFHKVSAMQGLQGIGDLSASSMNQGNDQPHQIDGEFRQTYYSGGKSFEIFYSGGMRPIFCGNVEYNARQSELERLFRRYGRVDRVDMKSGFAFVYMDDERDAEDAIRGLDRIEFGRKGRRLRIEWSKEERNGRRPETSRKSSSSVKPSKTLFVINFDPYSTRSRDIERHFDPYGKILNIRIRRNFAFVQYETQEDATRALDATNMSKLMDQVITVEYANKDDDDRRNGFSPDRNRDRGLKRGYDRGRSRSPYGRERGSPDYGRGRARSPSPIRQGRSSPDYGRRPSPNPNHRERDSEYGSGRSPNMRKERNPDHGNGHSPNPRRLRAGSENGEVHSPPEEGLLESGPSPPRVGRRGKYSPDDYRGRSRSPSPRSKPEEIGSPRYGAAESPLPERHRRFTAYSLFFLLALAYLFSTI</sequence>
<dbReference type="Pfam" id="PF09368">
    <property type="entry name" value="Sas10"/>
    <property type="match status" value="1"/>
</dbReference>
<dbReference type="InterPro" id="IPR009057">
    <property type="entry name" value="Homeodomain-like_sf"/>
</dbReference>
<keyword evidence="9" id="KW-0508">mRNA splicing</keyword>
<evidence type="ECO:0000259" key="16">
    <source>
        <dbReference type="PROSITE" id="PS50102"/>
    </source>
</evidence>
<dbReference type="GO" id="GO:0005730">
    <property type="term" value="C:nucleolus"/>
    <property type="evidence" value="ECO:0000318"/>
    <property type="project" value="GO_Central"/>
</dbReference>
<dbReference type="InParanoid" id="A0A3Q7J109"/>
<dbReference type="CDD" id="cd12466">
    <property type="entry name" value="RRM2_AtRSp31_like"/>
    <property type="match status" value="1"/>
</dbReference>
<dbReference type="GO" id="GO:0003723">
    <property type="term" value="F:RNA binding"/>
    <property type="evidence" value="ECO:0007669"/>
    <property type="project" value="UniProtKB-UniRule"/>
</dbReference>
<protein>
    <submittedName>
        <fullName evidence="19">Uncharacterized protein</fullName>
    </submittedName>
</protein>
<evidence type="ECO:0000256" key="4">
    <source>
        <dbReference type="ARBA" id="ARBA00022728"/>
    </source>
</evidence>
<evidence type="ECO:0000313" key="20">
    <source>
        <dbReference type="Proteomes" id="UP000004994"/>
    </source>
</evidence>
<dbReference type="Gene3D" id="1.10.10.60">
    <property type="entry name" value="Homeodomain-like"/>
    <property type="match status" value="1"/>
</dbReference>
<dbReference type="InterPro" id="IPR035979">
    <property type="entry name" value="RBD_domain_sf"/>
</dbReference>
<feature type="region of interest" description="Disordered" evidence="14">
    <location>
        <begin position="271"/>
        <end position="299"/>
    </location>
</feature>
<evidence type="ECO:0000256" key="6">
    <source>
        <dbReference type="ARBA" id="ARBA00022884"/>
    </source>
</evidence>
<dbReference type="InterPro" id="IPR017930">
    <property type="entry name" value="Myb_dom"/>
</dbReference>
<feature type="domain" description="Response regulatory" evidence="17">
    <location>
        <begin position="738"/>
        <end position="854"/>
    </location>
</feature>
<dbReference type="Pfam" id="PF00076">
    <property type="entry name" value="RRM_1"/>
    <property type="match status" value="2"/>
</dbReference>
<dbReference type="PANTHER" id="PTHR13237:SF8">
    <property type="entry name" value="SOMETHING ABOUT SILENCING PROTEIN 10"/>
    <property type="match status" value="1"/>
</dbReference>
<evidence type="ECO:0000256" key="13">
    <source>
        <dbReference type="PROSITE-ProRule" id="PRU00176"/>
    </source>
</evidence>
<feature type="compositionally biased region" description="Basic and acidic residues" evidence="14">
    <location>
        <begin position="1324"/>
        <end position="1334"/>
    </location>
</feature>
<dbReference type="SUPFAM" id="SSF54928">
    <property type="entry name" value="RNA-binding domain, RBD"/>
    <property type="match status" value="1"/>
</dbReference>
<dbReference type="InterPro" id="IPR007146">
    <property type="entry name" value="Sas10/Utp3/C1D"/>
</dbReference>
<dbReference type="Gene3D" id="3.40.50.2300">
    <property type="match status" value="1"/>
</dbReference>
<feature type="domain" description="RRM" evidence="16">
    <location>
        <begin position="1167"/>
        <end position="1238"/>
    </location>
</feature>
<feature type="compositionally biased region" description="Basic and acidic residues" evidence="14">
    <location>
        <begin position="1237"/>
        <end position="1276"/>
    </location>
</feature>
<evidence type="ECO:0000256" key="3">
    <source>
        <dbReference type="ARBA" id="ARBA00022553"/>
    </source>
</evidence>
<dbReference type="InterPro" id="IPR012677">
    <property type="entry name" value="Nucleotide-bd_a/b_plait_sf"/>
</dbReference>
<evidence type="ECO:0000256" key="11">
    <source>
        <dbReference type="ARBA" id="ARBA00061587"/>
    </source>
</evidence>
<keyword evidence="15" id="KW-0812">Transmembrane</keyword>
<dbReference type="GO" id="GO:0008380">
    <property type="term" value="P:RNA splicing"/>
    <property type="evidence" value="ECO:0007669"/>
    <property type="project" value="UniProtKB-KW"/>
</dbReference>
<feature type="compositionally biased region" description="Acidic residues" evidence="14">
    <location>
        <begin position="1"/>
        <end position="15"/>
    </location>
</feature>
<feature type="domain" description="HTH myb-type" evidence="18">
    <location>
        <begin position="883"/>
        <end position="934"/>
    </location>
</feature>
<evidence type="ECO:0000256" key="15">
    <source>
        <dbReference type="SAM" id="Phobius"/>
    </source>
</evidence>
<dbReference type="PANTHER" id="PTHR13237">
    <property type="entry name" value="SOMETHING ABOUT SILENCING PROTEIN 10-RELATED"/>
    <property type="match status" value="1"/>
</dbReference>
<dbReference type="CDD" id="cd12234">
    <property type="entry name" value="RRM1_AtRSp31_like"/>
    <property type="match status" value="1"/>
</dbReference>
<dbReference type="GO" id="GO:0000462">
    <property type="term" value="P:maturation of SSU-rRNA from tricistronic rRNA transcript (SSU-rRNA, 5.8S rRNA, LSU-rRNA)"/>
    <property type="evidence" value="ECO:0000318"/>
    <property type="project" value="GO_Central"/>
</dbReference>
<feature type="transmembrane region" description="Helical" evidence="15">
    <location>
        <begin position="1416"/>
        <end position="1432"/>
    </location>
</feature>
<evidence type="ECO:0000256" key="5">
    <source>
        <dbReference type="ARBA" id="ARBA00022737"/>
    </source>
</evidence>
<evidence type="ECO:0000256" key="14">
    <source>
        <dbReference type="SAM" id="MobiDB-lite"/>
    </source>
</evidence>
<dbReference type="SUPFAM" id="SSF46689">
    <property type="entry name" value="Homeodomain-like"/>
    <property type="match status" value="1"/>
</dbReference>
<feature type="compositionally biased region" description="Basic and acidic residues" evidence="14">
    <location>
        <begin position="388"/>
        <end position="397"/>
    </location>
</feature>
<keyword evidence="4" id="KW-0747">Spliceosome</keyword>
<evidence type="ECO:0000256" key="1">
    <source>
        <dbReference type="ARBA" id="ARBA00004324"/>
    </source>
</evidence>
<dbReference type="Pfam" id="PF00249">
    <property type="entry name" value="Myb_DNA-binding"/>
    <property type="match status" value="1"/>
</dbReference>
<comment type="subcellular location">
    <subcellularLocation>
        <location evidence="1">Nucleus speckle</location>
    </subcellularLocation>
</comment>
<name>A0A3Q7J109_SOLLC</name>
<reference evidence="19" key="1">
    <citation type="journal article" date="2012" name="Nature">
        <title>The tomato genome sequence provides insights into fleshy fruit evolution.</title>
        <authorList>
            <consortium name="Tomato Genome Consortium"/>
        </authorList>
    </citation>
    <scope>NUCLEOTIDE SEQUENCE [LARGE SCALE GENOMIC DNA]</scope>
    <source>
        <strain evidence="19">cv. Heinz 1706</strain>
    </source>
</reference>
<evidence type="ECO:0000256" key="8">
    <source>
        <dbReference type="ARBA" id="ARBA00023163"/>
    </source>
</evidence>
<keyword evidence="15" id="KW-0472">Membrane</keyword>
<dbReference type="Proteomes" id="UP000004994">
    <property type="component" value="Chromosome 11"/>
</dbReference>
<evidence type="ECO:0000256" key="12">
    <source>
        <dbReference type="PROSITE-ProRule" id="PRU00169"/>
    </source>
</evidence>
<keyword evidence="8" id="KW-0804">Transcription</keyword>
<keyword evidence="6 13" id="KW-0694">RNA-binding</keyword>
<accession>A0A3Q7J109</accession>
<dbReference type="Pfam" id="PF00072">
    <property type="entry name" value="Response_reg"/>
    <property type="match status" value="1"/>
</dbReference>
<dbReference type="PROSITE" id="PS50110">
    <property type="entry name" value="RESPONSE_REGULATORY"/>
    <property type="match status" value="1"/>
</dbReference>